<gene>
    <name evidence="1" type="ORF">C5167_032839</name>
</gene>
<reference evidence="1 2" key="1">
    <citation type="journal article" date="2018" name="Science">
        <title>The opium poppy genome and morphinan production.</title>
        <authorList>
            <person name="Guo L."/>
            <person name="Winzer T."/>
            <person name="Yang X."/>
            <person name="Li Y."/>
            <person name="Ning Z."/>
            <person name="He Z."/>
            <person name="Teodor R."/>
            <person name="Lu Y."/>
            <person name="Bowser T.A."/>
            <person name="Graham I.A."/>
            <person name="Ye K."/>
        </authorList>
    </citation>
    <scope>NUCLEOTIDE SEQUENCE [LARGE SCALE GENOMIC DNA]</scope>
    <source>
        <strain evidence="2">cv. HN1</strain>
        <tissue evidence="1">Leaves</tissue>
    </source>
</reference>
<evidence type="ECO:0000313" key="2">
    <source>
        <dbReference type="Proteomes" id="UP000316621"/>
    </source>
</evidence>
<dbReference type="Proteomes" id="UP000316621">
    <property type="component" value="Chromosome 7"/>
</dbReference>
<organism evidence="1 2">
    <name type="scientific">Papaver somniferum</name>
    <name type="common">Opium poppy</name>
    <dbReference type="NCBI Taxonomy" id="3469"/>
    <lineage>
        <taxon>Eukaryota</taxon>
        <taxon>Viridiplantae</taxon>
        <taxon>Streptophyta</taxon>
        <taxon>Embryophyta</taxon>
        <taxon>Tracheophyta</taxon>
        <taxon>Spermatophyta</taxon>
        <taxon>Magnoliopsida</taxon>
        <taxon>Ranunculales</taxon>
        <taxon>Papaveraceae</taxon>
        <taxon>Papaveroideae</taxon>
        <taxon>Papaver</taxon>
    </lineage>
</organism>
<dbReference type="EMBL" id="CM010721">
    <property type="protein sequence ID" value="RZC69704.1"/>
    <property type="molecule type" value="Genomic_DNA"/>
</dbReference>
<accession>A0A4Y7K8M7</accession>
<sequence length="111" mass="12559">MGPGVVFDWLGQSLFKKPAKERELKQYHLEGVDVWSKMQSVHDHHQSVRGISGVCRNVRMSGPVCSISSSLLSLPLLWPWSKAGCQGFRQDFEATKEREPGLLPNRSCKMF</sequence>
<dbReference type="AlphaFoldDB" id="A0A4Y7K8M7"/>
<name>A0A4Y7K8M7_PAPSO</name>
<keyword evidence="2" id="KW-1185">Reference proteome</keyword>
<evidence type="ECO:0000313" key="1">
    <source>
        <dbReference type="EMBL" id="RZC69704.1"/>
    </source>
</evidence>
<proteinExistence type="predicted"/>
<dbReference type="Gramene" id="RZC69704">
    <property type="protein sequence ID" value="RZC69704"/>
    <property type="gene ID" value="C5167_032839"/>
</dbReference>
<protein>
    <submittedName>
        <fullName evidence="1">Uncharacterized protein</fullName>
    </submittedName>
</protein>